<evidence type="ECO:0000256" key="1">
    <source>
        <dbReference type="SAM" id="Phobius"/>
    </source>
</evidence>
<evidence type="ECO:0000313" key="2">
    <source>
        <dbReference type="EMBL" id="QVL32840.1"/>
    </source>
</evidence>
<feature type="transmembrane region" description="Helical" evidence="1">
    <location>
        <begin position="12"/>
        <end position="33"/>
    </location>
</feature>
<accession>A0A8E6B9G6</accession>
<name>A0A8E6B9G6_9BACT</name>
<keyword evidence="1" id="KW-0472">Membrane</keyword>
<keyword evidence="1" id="KW-1133">Transmembrane helix</keyword>
<dbReference type="Proteomes" id="UP000676194">
    <property type="component" value="Chromosome"/>
</dbReference>
<proteinExistence type="predicted"/>
<feature type="transmembrane region" description="Helical" evidence="1">
    <location>
        <begin position="53"/>
        <end position="78"/>
    </location>
</feature>
<organism evidence="2 3">
    <name type="scientific">Telmatocola sphagniphila</name>
    <dbReference type="NCBI Taxonomy" id="1123043"/>
    <lineage>
        <taxon>Bacteria</taxon>
        <taxon>Pseudomonadati</taxon>
        <taxon>Planctomycetota</taxon>
        <taxon>Planctomycetia</taxon>
        <taxon>Gemmatales</taxon>
        <taxon>Gemmataceae</taxon>
    </lineage>
</organism>
<dbReference type="KEGG" id="tsph:KIH39_02660"/>
<dbReference type="RefSeq" id="WP_213497730.1">
    <property type="nucleotide sequence ID" value="NZ_CP074694.1"/>
</dbReference>
<evidence type="ECO:0000313" key="3">
    <source>
        <dbReference type="Proteomes" id="UP000676194"/>
    </source>
</evidence>
<dbReference type="AlphaFoldDB" id="A0A8E6B9G6"/>
<keyword evidence="1" id="KW-0812">Transmembrane</keyword>
<protein>
    <submittedName>
        <fullName evidence="2">Uncharacterized protein</fullName>
    </submittedName>
</protein>
<gene>
    <name evidence="2" type="ORF">KIH39_02660</name>
</gene>
<sequence length="94" mass="10321">MNDFLNKLFGFNHMNLIGWLVAGISLLSVSGFFGYQALESGKHMATGPGPDVYILATIALLLLGIFCLLLQIYCALVVEQINKQEKPASNEFLD</sequence>
<keyword evidence="3" id="KW-1185">Reference proteome</keyword>
<reference evidence="2" key="1">
    <citation type="submission" date="2021-05" db="EMBL/GenBank/DDBJ databases">
        <title>Complete genome sequence of the cellulolytic planctomycete Telmatocola sphagniphila SP2T and characterization of the first cellulase from planctomycetes.</title>
        <authorList>
            <person name="Rakitin A.L."/>
            <person name="Beletsky A.V."/>
            <person name="Naumoff D.G."/>
            <person name="Kulichevskaya I.S."/>
            <person name="Mardanov A.V."/>
            <person name="Ravin N.V."/>
            <person name="Dedysh S.N."/>
        </authorList>
    </citation>
    <scope>NUCLEOTIDE SEQUENCE</scope>
    <source>
        <strain evidence="2">SP2T</strain>
    </source>
</reference>
<dbReference type="EMBL" id="CP074694">
    <property type="protein sequence ID" value="QVL32840.1"/>
    <property type="molecule type" value="Genomic_DNA"/>
</dbReference>